<evidence type="ECO:0000313" key="6">
    <source>
        <dbReference type="Proteomes" id="UP000198211"/>
    </source>
</evidence>
<sequence length="168" mass="19026">MEVELNCGVYDAYATMLAVEVSRNATVKDLQELIAGEQNMSSFMLQLGLAWKESGGWLTDNLKDVLVDFVDPQFKVMVPGNDLFDDEKGYLKSDFQPHPTNIEIHILVEIIQPTVEFLECSPALVHGTGAGRDFQEYVELPDIQEGVEKHYNSWNDGYTDKRSHPLFQ</sequence>
<comment type="subcellular location">
    <subcellularLocation>
        <location evidence="1">Host cell</location>
    </subcellularLocation>
    <subcellularLocation>
        <location evidence="2">Secreted</location>
    </subcellularLocation>
</comment>
<name>A0A225V612_9STRA</name>
<evidence type="ECO:0000256" key="3">
    <source>
        <dbReference type="ARBA" id="ARBA00022525"/>
    </source>
</evidence>
<evidence type="ECO:0000256" key="2">
    <source>
        <dbReference type="ARBA" id="ARBA00004613"/>
    </source>
</evidence>
<dbReference type="InterPro" id="IPR045379">
    <property type="entry name" value="Crinkler_N"/>
</dbReference>
<accession>A0A225V612</accession>
<dbReference type="AlphaFoldDB" id="A0A225V612"/>
<keyword evidence="6" id="KW-1185">Reference proteome</keyword>
<proteinExistence type="predicted"/>
<organism evidence="5 6">
    <name type="scientific">Phytophthora megakarya</name>
    <dbReference type="NCBI Taxonomy" id="4795"/>
    <lineage>
        <taxon>Eukaryota</taxon>
        <taxon>Sar</taxon>
        <taxon>Stramenopiles</taxon>
        <taxon>Oomycota</taxon>
        <taxon>Peronosporomycetes</taxon>
        <taxon>Peronosporales</taxon>
        <taxon>Peronosporaceae</taxon>
        <taxon>Phytophthora</taxon>
    </lineage>
</organism>
<dbReference type="GO" id="GO:0005576">
    <property type="term" value="C:extracellular region"/>
    <property type="evidence" value="ECO:0007669"/>
    <property type="project" value="UniProtKB-SubCell"/>
</dbReference>
<dbReference type="Proteomes" id="UP000198211">
    <property type="component" value="Unassembled WGS sequence"/>
</dbReference>
<evidence type="ECO:0000256" key="1">
    <source>
        <dbReference type="ARBA" id="ARBA00004340"/>
    </source>
</evidence>
<evidence type="ECO:0000259" key="4">
    <source>
        <dbReference type="Pfam" id="PF20147"/>
    </source>
</evidence>
<gene>
    <name evidence="5" type="ORF">PHMEG_00027820</name>
</gene>
<dbReference type="EMBL" id="NBNE01007253">
    <property type="protein sequence ID" value="OWZ00891.1"/>
    <property type="molecule type" value="Genomic_DNA"/>
</dbReference>
<comment type="caution">
    <text evidence="5">The sequence shown here is derived from an EMBL/GenBank/DDBJ whole genome shotgun (WGS) entry which is preliminary data.</text>
</comment>
<protein>
    <submittedName>
        <fullName evidence="5">Crinkler (CRN)</fullName>
    </submittedName>
</protein>
<dbReference type="Pfam" id="PF20147">
    <property type="entry name" value="Crinkler"/>
    <property type="match status" value="1"/>
</dbReference>
<dbReference type="GO" id="GO:0043657">
    <property type="term" value="C:host cell"/>
    <property type="evidence" value="ECO:0007669"/>
    <property type="project" value="UniProtKB-SubCell"/>
</dbReference>
<keyword evidence="3" id="KW-0964">Secreted</keyword>
<feature type="domain" description="Crinkler effector protein N-terminal" evidence="4">
    <location>
        <begin position="3"/>
        <end position="109"/>
    </location>
</feature>
<reference evidence="6" key="1">
    <citation type="submission" date="2017-03" db="EMBL/GenBank/DDBJ databases">
        <title>Phytopthora megakarya and P. palmivora, two closely related causual agents of cacao black pod achieved similar genome size and gene model numbers by different mechanisms.</title>
        <authorList>
            <person name="Ali S."/>
            <person name="Shao J."/>
            <person name="Larry D.J."/>
            <person name="Kronmiller B."/>
            <person name="Shen D."/>
            <person name="Strem M.D."/>
            <person name="Melnick R.L."/>
            <person name="Guiltinan M.J."/>
            <person name="Tyler B.M."/>
            <person name="Meinhardt L.W."/>
            <person name="Bailey B.A."/>
        </authorList>
    </citation>
    <scope>NUCLEOTIDE SEQUENCE [LARGE SCALE GENOMIC DNA]</scope>
    <source>
        <strain evidence="6">zdho120</strain>
    </source>
</reference>
<evidence type="ECO:0000313" key="5">
    <source>
        <dbReference type="EMBL" id="OWZ00891.1"/>
    </source>
</evidence>